<sequence>MSRRIEKVDVCIGNLDKGTEWVIERLKEEFPDLKGQRWGCLGNCGECYKRPFLLAEDRWLYEAATKEELLEKIRPDLNIVDSSK</sequence>
<comment type="caution">
    <text evidence="1">The sequence shown here is derived from an EMBL/GenBank/DDBJ whole genome shotgun (WGS) entry which is preliminary data.</text>
</comment>
<gene>
    <name evidence="1" type="ORF">ACFSOY_18895</name>
</gene>
<dbReference type="InterPro" id="IPR009910">
    <property type="entry name" value="DUF1450"/>
</dbReference>
<dbReference type="Pfam" id="PF07293">
    <property type="entry name" value="DUF1450"/>
    <property type="match status" value="1"/>
</dbReference>
<evidence type="ECO:0000313" key="2">
    <source>
        <dbReference type="Proteomes" id="UP001597343"/>
    </source>
</evidence>
<dbReference type="RefSeq" id="WP_386049347.1">
    <property type="nucleotide sequence ID" value="NZ_JBHUIO010000011.1"/>
</dbReference>
<dbReference type="EMBL" id="JBHUIO010000011">
    <property type="protein sequence ID" value="MFD2172036.1"/>
    <property type="molecule type" value="Genomic_DNA"/>
</dbReference>
<organism evidence="1 2">
    <name type="scientific">Tumebacillus lipolyticus</name>
    <dbReference type="NCBI Taxonomy" id="1280370"/>
    <lineage>
        <taxon>Bacteria</taxon>
        <taxon>Bacillati</taxon>
        <taxon>Bacillota</taxon>
        <taxon>Bacilli</taxon>
        <taxon>Bacillales</taxon>
        <taxon>Alicyclobacillaceae</taxon>
        <taxon>Tumebacillus</taxon>
    </lineage>
</organism>
<reference evidence="2" key="1">
    <citation type="journal article" date="2019" name="Int. J. Syst. Evol. Microbiol.">
        <title>The Global Catalogue of Microorganisms (GCM) 10K type strain sequencing project: providing services to taxonomists for standard genome sequencing and annotation.</title>
        <authorList>
            <consortium name="The Broad Institute Genomics Platform"/>
            <consortium name="The Broad Institute Genome Sequencing Center for Infectious Disease"/>
            <person name="Wu L."/>
            <person name="Ma J."/>
        </authorList>
    </citation>
    <scope>NUCLEOTIDE SEQUENCE [LARGE SCALE GENOMIC DNA]</scope>
    <source>
        <strain evidence="2">CGMCC 1.13574</strain>
    </source>
</reference>
<proteinExistence type="predicted"/>
<accession>A0ABW5A379</accession>
<evidence type="ECO:0000313" key="1">
    <source>
        <dbReference type="EMBL" id="MFD2172036.1"/>
    </source>
</evidence>
<dbReference type="Proteomes" id="UP001597343">
    <property type="component" value="Unassembled WGS sequence"/>
</dbReference>
<keyword evidence="2" id="KW-1185">Reference proteome</keyword>
<name>A0ABW5A379_9BACL</name>
<protein>
    <submittedName>
        <fullName evidence="1">DUF1450 domain-containing protein</fullName>
    </submittedName>
</protein>